<dbReference type="STRING" id="1296121.A0A1A6A584"/>
<dbReference type="GO" id="GO:0019748">
    <property type="term" value="P:secondary metabolic process"/>
    <property type="evidence" value="ECO:0007669"/>
    <property type="project" value="TreeGrafter"/>
</dbReference>
<dbReference type="PANTHER" id="PTHR43544:SF32">
    <property type="entry name" value="CHAIN DEHYDROGENASE, PUTATIVE (AFU_ORTHOLOGUE AFUA_5G01530)-RELATED"/>
    <property type="match status" value="1"/>
</dbReference>
<dbReference type="PRINTS" id="PR00081">
    <property type="entry name" value="GDHRDH"/>
</dbReference>
<dbReference type="PANTHER" id="PTHR43544">
    <property type="entry name" value="SHORT-CHAIN DEHYDROGENASE/REDUCTASE"/>
    <property type="match status" value="1"/>
</dbReference>
<dbReference type="InterPro" id="IPR036291">
    <property type="entry name" value="NAD(P)-bd_dom_sf"/>
</dbReference>
<dbReference type="GO" id="GO:0005737">
    <property type="term" value="C:cytoplasm"/>
    <property type="evidence" value="ECO:0007669"/>
    <property type="project" value="TreeGrafter"/>
</dbReference>
<dbReference type="EMBL" id="CP144534">
    <property type="protein sequence ID" value="WWC61901.1"/>
    <property type="molecule type" value="Genomic_DNA"/>
</dbReference>
<keyword evidence="4" id="KW-1185">Reference proteome</keyword>
<evidence type="ECO:0000313" key="3">
    <source>
        <dbReference type="EMBL" id="WWC61901.1"/>
    </source>
</evidence>
<accession>A0A1A6A584</accession>
<organism evidence="2">
    <name type="scientific">Kwoniella dejecticola CBS 10117</name>
    <dbReference type="NCBI Taxonomy" id="1296121"/>
    <lineage>
        <taxon>Eukaryota</taxon>
        <taxon>Fungi</taxon>
        <taxon>Dikarya</taxon>
        <taxon>Basidiomycota</taxon>
        <taxon>Agaricomycotina</taxon>
        <taxon>Tremellomycetes</taxon>
        <taxon>Tremellales</taxon>
        <taxon>Cryptococcaceae</taxon>
        <taxon>Kwoniella</taxon>
    </lineage>
</organism>
<dbReference type="KEGG" id="kdj:28968234"/>
<dbReference type="InterPro" id="IPR002347">
    <property type="entry name" value="SDR_fam"/>
</dbReference>
<dbReference type="GeneID" id="28968234"/>
<gene>
    <name evidence="2" type="ORF">I303_04535</name>
    <name evidence="3" type="ORF">I303_104487</name>
</gene>
<dbReference type="EMBL" id="KI894031">
    <property type="protein sequence ID" value="OBR85203.1"/>
    <property type="molecule type" value="Genomic_DNA"/>
</dbReference>
<dbReference type="Pfam" id="PF00106">
    <property type="entry name" value="adh_short"/>
    <property type="match status" value="1"/>
</dbReference>
<dbReference type="GO" id="GO:0016491">
    <property type="term" value="F:oxidoreductase activity"/>
    <property type="evidence" value="ECO:0007669"/>
    <property type="project" value="TreeGrafter"/>
</dbReference>
<sequence>MANPVVVLITGANSGVGYQTALALFRSAKETYQIYVGARSQDKATEAIKQLQTENAVGGTQSDLISLVLDVADDHSISQAFDYVKESSGRLDVLINNAGILIDHQGQSEGLTTRQIFSKSFDVNVTGAHIVTDTFAPLLVQSRDPKLLFLGTSMASLVISQNPSLYFNQSPPSGWPKQSYKQDFWAYKSTKLALMMIMRDWPKTLKNDGVKTWAINPGLVQTNLGNNPELLKSINAGDPHVPALLIRDVIEGKSDEDVGKMIAPDGDYFGSLVPW</sequence>
<dbReference type="InterPro" id="IPR051468">
    <property type="entry name" value="Fungal_SecMetab_SDRs"/>
</dbReference>
<name>A0A1A6A584_9TREE</name>
<dbReference type="VEuPathDB" id="FungiDB:I303_04535"/>
<dbReference type="OrthoDB" id="1933717at2759"/>
<evidence type="ECO:0000256" key="1">
    <source>
        <dbReference type="ARBA" id="ARBA00006484"/>
    </source>
</evidence>
<reference evidence="3" key="2">
    <citation type="submission" date="2013-07" db="EMBL/GenBank/DDBJ databases">
        <authorList>
            <consortium name="The Broad Institute Genome Sequencing Platform"/>
            <person name="Cuomo C."/>
            <person name="Litvintseva A."/>
            <person name="Chen Y."/>
            <person name="Heitman J."/>
            <person name="Sun S."/>
            <person name="Springer D."/>
            <person name="Dromer F."/>
            <person name="Young S.K."/>
            <person name="Zeng Q."/>
            <person name="Gargeya S."/>
            <person name="Fitzgerald M."/>
            <person name="Abouelleil A."/>
            <person name="Alvarado L."/>
            <person name="Berlin A.M."/>
            <person name="Chapman S.B."/>
            <person name="Dewar J."/>
            <person name="Goldberg J."/>
            <person name="Griggs A."/>
            <person name="Gujja S."/>
            <person name="Hansen M."/>
            <person name="Howarth C."/>
            <person name="Imamovic A."/>
            <person name="Larimer J."/>
            <person name="McCowan C."/>
            <person name="Murphy C."/>
            <person name="Pearson M."/>
            <person name="Priest M."/>
            <person name="Roberts A."/>
            <person name="Saif S."/>
            <person name="Shea T."/>
            <person name="Sykes S."/>
            <person name="Wortman J."/>
            <person name="Nusbaum C."/>
            <person name="Birren B."/>
        </authorList>
    </citation>
    <scope>NUCLEOTIDE SEQUENCE</scope>
    <source>
        <strain evidence="3">CBS 10117</strain>
    </source>
</reference>
<reference evidence="2" key="1">
    <citation type="submission" date="2013-07" db="EMBL/GenBank/DDBJ databases">
        <title>The Genome Sequence of Cryptococcus dejecticola CBS10117.</title>
        <authorList>
            <consortium name="The Broad Institute Genome Sequencing Platform"/>
            <person name="Cuomo C."/>
            <person name="Litvintseva A."/>
            <person name="Chen Y."/>
            <person name="Heitman J."/>
            <person name="Sun S."/>
            <person name="Springer D."/>
            <person name="Dromer F."/>
            <person name="Young S.K."/>
            <person name="Zeng Q."/>
            <person name="Gargeya S."/>
            <person name="Fitzgerald M."/>
            <person name="Abouelleil A."/>
            <person name="Alvarado L."/>
            <person name="Berlin A.M."/>
            <person name="Chapman S.B."/>
            <person name="Dewar J."/>
            <person name="Goldberg J."/>
            <person name="Griggs A."/>
            <person name="Gujja S."/>
            <person name="Hansen M."/>
            <person name="Howarth C."/>
            <person name="Imamovic A."/>
            <person name="Larimer J."/>
            <person name="McCowan C."/>
            <person name="Murphy C."/>
            <person name="Pearson M."/>
            <person name="Priest M."/>
            <person name="Roberts A."/>
            <person name="Saif S."/>
            <person name="Shea T."/>
            <person name="Sykes S."/>
            <person name="Wortman J."/>
            <person name="Nusbaum C."/>
            <person name="Birren B."/>
        </authorList>
    </citation>
    <scope>NUCLEOTIDE SEQUENCE [LARGE SCALE GENOMIC DNA]</scope>
    <source>
        <strain evidence="2">CBS 10117</strain>
    </source>
</reference>
<evidence type="ECO:0000313" key="4">
    <source>
        <dbReference type="Proteomes" id="UP000078595"/>
    </source>
</evidence>
<evidence type="ECO:0008006" key="5">
    <source>
        <dbReference type="Google" id="ProtNLM"/>
    </source>
</evidence>
<evidence type="ECO:0000313" key="2">
    <source>
        <dbReference type="EMBL" id="OBR85203.1"/>
    </source>
</evidence>
<dbReference type="Proteomes" id="UP000078595">
    <property type="component" value="Chromosome 5"/>
</dbReference>
<protein>
    <recommendedName>
        <fullName evidence="5">Short-chain dehydrogenase</fullName>
    </recommendedName>
</protein>
<proteinExistence type="inferred from homology"/>
<dbReference type="RefSeq" id="XP_018263045.1">
    <property type="nucleotide sequence ID" value="XM_018407834.1"/>
</dbReference>
<dbReference type="Gene3D" id="3.40.50.720">
    <property type="entry name" value="NAD(P)-binding Rossmann-like Domain"/>
    <property type="match status" value="1"/>
</dbReference>
<comment type="similarity">
    <text evidence="1">Belongs to the short-chain dehydrogenases/reductases (SDR) family.</text>
</comment>
<dbReference type="AlphaFoldDB" id="A0A1A6A584"/>
<dbReference type="SUPFAM" id="SSF51735">
    <property type="entry name" value="NAD(P)-binding Rossmann-fold domains"/>
    <property type="match status" value="1"/>
</dbReference>
<reference evidence="3" key="3">
    <citation type="submission" date="2024-02" db="EMBL/GenBank/DDBJ databases">
        <title>Comparative genomics of Cryptococcus and Kwoniella reveals pathogenesis evolution and contrasting modes of karyotype evolution via chromosome fusion or intercentromeric recombination.</title>
        <authorList>
            <person name="Coelho M.A."/>
            <person name="David-Palma M."/>
            <person name="Shea T."/>
            <person name="Bowers K."/>
            <person name="McGinley-Smith S."/>
            <person name="Mohammad A.W."/>
            <person name="Gnirke A."/>
            <person name="Yurkov A.M."/>
            <person name="Nowrousian M."/>
            <person name="Sun S."/>
            <person name="Cuomo C.A."/>
            <person name="Heitman J."/>
        </authorList>
    </citation>
    <scope>NUCLEOTIDE SEQUENCE</scope>
    <source>
        <strain evidence="3">CBS 10117</strain>
    </source>
</reference>